<dbReference type="CDD" id="cd03784">
    <property type="entry name" value="GT1_Gtf-like"/>
    <property type="match status" value="1"/>
</dbReference>
<organism evidence="6 7">
    <name type="scientific">Parasponia andersonii</name>
    <name type="common">Sponia andersonii</name>
    <dbReference type="NCBI Taxonomy" id="3476"/>
    <lineage>
        <taxon>Eukaryota</taxon>
        <taxon>Viridiplantae</taxon>
        <taxon>Streptophyta</taxon>
        <taxon>Embryophyta</taxon>
        <taxon>Tracheophyta</taxon>
        <taxon>Spermatophyta</taxon>
        <taxon>Magnoliopsida</taxon>
        <taxon>eudicotyledons</taxon>
        <taxon>Gunneridae</taxon>
        <taxon>Pentapetalae</taxon>
        <taxon>rosids</taxon>
        <taxon>fabids</taxon>
        <taxon>Rosales</taxon>
        <taxon>Cannabaceae</taxon>
        <taxon>Parasponia</taxon>
    </lineage>
</organism>
<comment type="caution">
    <text evidence="6">The sequence shown here is derived from an EMBL/GenBank/DDBJ whole genome shotgun (WGS) entry which is preliminary data.</text>
</comment>
<evidence type="ECO:0000313" key="7">
    <source>
        <dbReference type="Proteomes" id="UP000237105"/>
    </source>
</evidence>
<dbReference type="Proteomes" id="UP000237105">
    <property type="component" value="Unassembled WGS sequence"/>
</dbReference>
<dbReference type="InterPro" id="IPR035595">
    <property type="entry name" value="UDP_glycos_trans_CS"/>
</dbReference>
<dbReference type="AlphaFoldDB" id="A0A2P5AR37"/>
<proteinExistence type="inferred from homology"/>
<evidence type="ECO:0000313" key="6">
    <source>
        <dbReference type="EMBL" id="PON39005.1"/>
    </source>
</evidence>
<dbReference type="Gene3D" id="3.40.50.2000">
    <property type="entry name" value="Glycogen Phosphorylase B"/>
    <property type="match status" value="2"/>
</dbReference>
<evidence type="ECO:0000256" key="1">
    <source>
        <dbReference type="ARBA" id="ARBA00009995"/>
    </source>
</evidence>
<dbReference type="FunFam" id="3.40.50.2000:FF:000037">
    <property type="entry name" value="Glycosyltransferase"/>
    <property type="match status" value="1"/>
</dbReference>
<evidence type="ECO:0000256" key="4">
    <source>
        <dbReference type="RuleBase" id="RU003718"/>
    </source>
</evidence>
<dbReference type="EMBL" id="JXTB01000478">
    <property type="protein sequence ID" value="PON39005.1"/>
    <property type="molecule type" value="Genomic_DNA"/>
</dbReference>
<dbReference type="FunFam" id="3.40.50.2000:FF:000087">
    <property type="entry name" value="Glycosyltransferase"/>
    <property type="match status" value="1"/>
</dbReference>
<sequence>MAKIHVAMFPWFAIGHITPYIHLANELAARGHKVTLLLPNKTQLHFQHLRHYPNLLTFHPIVVPHVDGLPLGAETASDVPYPQHALLAAAMDRTRDQVQDFLFAYKPQLLFYDFAHWLPAMAKKVGTTVSVYYSAVSASSSAFAMVPSLKVPHDRPATERDLKDPPPGYPSSVVVHRSSEELRGMLVIFEPFGEGGVTLYGRITAAMRNSDVIGLRTCREVEGKYCDYIGEQYGKPVLLTGPILPEVEEEEEEEEEDRLWSDWLGGFEPGSVVFCAFGSQHVLEKDQFQELVLGFELSGSPFLIVLKPPVGCETVEEALPEGFKERTMGRGVVHGGWVKQRWILSHRSVGCFVSHCGFGSMWESLLSDNQIVLVPNLGDQILNARLLADELKVAVELERGEDGRFSKESLSKAIKSVMDLESEVGIMVRNNHTKWREELGKPGFMSGYVDKFVECLKELVYQKHRDKLELLCYFSKVCEK</sequence>
<dbReference type="OrthoDB" id="5835829at2759"/>
<accession>A0A2P5AR37</accession>
<dbReference type="InterPro" id="IPR050481">
    <property type="entry name" value="UDP-glycosyltransf_plant"/>
</dbReference>
<keyword evidence="7" id="KW-1185">Reference proteome</keyword>
<dbReference type="InterPro" id="IPR002213">
    <property type="entry name" value="UDP_glucos_trans"/>
</dbReference>
<comment type="similarity">
    <text evidence="1 4">Belongs to the UDP-glycosyltransferase family.</text>
</comment>
<gene>
    <name evidence="6" type="ORF">PanWU01x14_308210</name>
</gene>
<dbReference type="SUPFAM" id="SSF53756">
    <property type="entry name" value="UDP-Glycosyltransferase/glycogen phosphorylase"/>
    <property type="match status" value="1"/>
</dbReference>
<name>A0A2P5AR37_PARAD</name>
<dbReference type="PANTHER" id="PTHR48049:SF91">
    <property type="entry name" value="UDP-GLYCOSYLTRANSFERASE 79B7-RELATED"/>
    <property type="match status" value="1"/>
</dbReference>
<reference evidence="7" key="1">
    <citation type="submission" date="2016-06" db="EMBL/GenBank/DDBJ databases">
        <title>Parallel loss of symbiosis genes in relatives of nitrogen-fixing non-legume Parasponia.</title>
        <authorList>
            <person name="Van Velzen R."/>
            <person name="Holmer R."/>
            <person name="Bu F."/>
            <person name="Rutten L."/>
            <person name="Van Zeijl A."/>
            <person name="Liu W."/>
            <person name="Santuari L."/>
            <person name="Cao Q."/>
            <person name="Sharma T."/>
            <person name="Shen D."/>
            <person name="Roswanjaya Y."/>
            <person name="Wardhani T."/>
            <person name="Kalhor M.S."/>
            <person name="Jansen J."/>
            <person name="Van den Hoogen J."/>
            <person name="Gungor B."/>
            <person name="Hartog M."/>
            <person name="Hontelez J."/>
            <person name="Verver J."/>
            <person name="Yang W.-C."/>
            <person name="Schijlen E."/>
            <person name="Repin R."/>
            <person name="Schilthuizen M."/>
            <person name="Schranz E."/>
            <person name="Heidstra R."/>
            <person name="Miyata K."/>
            <person name="Fedorova E."/>
            <person name="Kohlen W."/>
            <person name="Bisseling T."/>
            <person name="Smit S."/>
            <person name="Geurts R."/>
        </authorList>
    </citation>
    <scope>NUCLEOTIDE SEQUENCE [LARGE SCALE GENOMIC DNA]</scope>
    <source>
        <strain evidence="7">cv. WU1-14</strain>
    </source>
</reference>
<keyword evidence="3 4" id="KW-0808">Transferase</keyword>
<evidence type="ECO:0000256" key="5">
    <source>
        <dbReference type="RuleBase" id="RU362057"/>
    </source>
</evidence>
<dbReference type="Pfam" id="PF00201">
    <property type="entry name" value="UDPGT"/>
    <property type="match status" value="1"/>
</dbReference>
<dbReference type="PROSITE" id="PS00375">
    <property type="entry name" value="UDPGT"/>
    <property type="match status" value="1"/>
</dbReference>
<keyword evidence="2 4" id="KW-0328">Glycosyltransferase</keyword>
<evidence type="ECO:0000256" key="2">
    <source>
        <dbReference type="ARBA" id="ARBA00022676"/>
    </source>
</evidence>
<dbReference type="PANTHER" id="PTHR48049">
    <property type="entry name" value="GLYCOSYLTRANSFERASE"/>
    <property type="match status" value="1"/>
</dbReference>
<protein>
    <recommendedName>
        <fullName evidence="5">Glycosyltransferase</fullName>
        <ecNumber evidence="5">2.4.1.-</ecNumber>
    </recommendedName>
</protein>
<dbReference type="EC" id="2.4.1.-" evidence="5"/>
<evidence type="ECO:0000256" key="3">
    <source>
        <dbReference type="ARBA" id="ARBA00022679"/>
    </source>
</evidence>
<dbReference type="GO" id="GO:0035251">
    <property type="term" value="F:UDP-glucosyltransferase activity"/>
    <property type="evidence" value="ECO:0007669"/>
    <property type="project" value="InterPro"/>
</dbReference>